<comment type="caution">
    <text evidence="5">The sequence shown here is derived from an EMBL/GenBank/DDBJ whole genome shotgun (WGS) entry which is preliminary data.</text>
</comment>
<gene>
    <name evidence="5" type="ORF">P2G67_15880</name>
</gene>
<dbReference type="PRINTS" id="PR01210">
    <property type="entry name" value="GGTRANSPTASE"/>
</dbReference>
<sequence>MENAMRGAMRRGAVATANPDGARAGLEVLEAGGNAIDAAVAAAFAMGVVEPLDNGIGASGFALVHSASEGRTVAVDFLGTAPKAAQFELTPAFTGFMTGYHLLVRDRANEIGHRSVAVPGAVRGLAHLVERFGSLPFRDVVEPAARLAEAGFTMDRYLAERIATTRDYIERYPETARLFLDAEGNPLPAGAKLRLTDLAGSLRRLQEAGPDDLYEGDLAAAILAEIQRGGGFMTAEDLAAFRPVERQPVTGRYLDYEVATMPPPSSGAFVLAGLAHLQRGAAKDHHLALGTAMQRMFALRASTLGDPAQTPVDLSSLGIDNESLRLREPPQTTSLSTMDAAGNAVTITYSNMNHSGVVVPGTGIVLNNQLLLFNPWPGTPNSLSGGRKPVSSMMPTLLFDAAGQAAVAIGGSGSTRIPTSLMQVLYHRFVRGLPLAEALTEPRLHAEGTQVTADAELAEVAEQVAAELGCSLELLPGRDSKLGIVQCISRDADGSVEAIGDPRADGQGLVL</sequence>
<evidence type="ECO:0000313" key="5">
    <source>
        <dbReference type="EMBL" id="MDF2097456.1"/>
    </source>
</evidence>
<dbReference type="InterPro" id="IPR043137">
    <property type="entry name" value="GGT_ssub_C"/>
</dbReference>
<dbReference type="Gene3D" id="3.60.20.40">
    <property type="match status" value="1"/>
</dbReference>
<dbReference type="InterPro" id="IPR051792">
    <property type="entry name" value="GGT_bact"/>
</dbReference>
<dbReference type="Proteomes" id="UP001215503">
    <property type="component" value="Unassembled WGS sequence"/>
</dbReference>
<dbReference type="SUPFAM" id="SSF56235">
    <property type="entry name" value="N-terminal nucleophile aminohydrolases (Ntn hydrolases)"/>
    <property type="match status" value="1"/>
</dbReference>
<organism evidence="5 6">
    <name type="scientific">Aquibaculum arenosum</name>
    <dbReference type="NCBI Taxonomy" id="3032591"/>
    <lineage>
        <taxon>Bacteria</taxon>
        <taxon>Pseudomonadati</taxon>
        <taxon>Pseudomonadota</taxon>
        <taxon>Alphaproteobacteria</taxon>
        <taxon>Rhodospirillales</taxon>
        <taxon>Rhodovibrionaceae</taxon>
        <taxon>Aquibaculum</taxon>
    </lineage>
</organism>
<keyword evidence="4" id="KW-0865">Zymogen</keyword>
<dbReference type="PANTHER" id="PTHR43199:SF1">
    <property type="entry name" value="GLUTATHIONE HYDROLASE PROENZYME"/>
    <property type="match status" value="1"/>
</dbReference>
<evidence type="ECO:0000256" key="4">
    <source>
        <dbReference type="ARBA" id="ARBA00023145"/>
    </source>
</evidence>
<keyword evidence="5" id="KW-0012">Acyltransferase</keyword>
<dbReference type="EMBL" id="JARHUD010000014">
    <property type="protein sequence ID" value="MDF2097456.1"/>
    <property type="molecule type" value="Genomic_DNA"/>
</dbReference>
<evidence type="ECO:0000256" key="3">
    <source>
        <dbReference type="ARBA" id="ARBA00022801"/>
    </source>
</evidence>
<name>A0ABT5YR48_9PROT</name>
<evidence type="ECO:0000313" key="6">
    <source>
        <dbReference type="Proteomes" id="UP001215503"/>
    </source>
</evidence>
<comment type="similarity">
    <text evidence="1">Belongs to the gamma-glutamyltransferase family.</text>
</comment>
<dbReference type="GO" id="GO:0103068">
    <property type="term" value="F:leukotriene C4 gamma-glutamyl transferase activity"/>
    <property type="evidence" value="ECO:0007669"/>
    <property type="project" value="UniProtKB-EC"/>
</dbReference>
<accession>A0ABT5YR48</accession>
<keyword evidence="6" id="KW-1185">Reference proteome</keyword>
<dbReference type="EC" id="2.3.2.2" evidence="5"/>
<proteinExistence type="inferred from homology"/>
<dbReference type="Pfam" id="PF01019">
    <property type="entry name" value="G_glu_transpept"/>
    <property type="match status" value="1"/>
</dbReference>
<reference evidence="5 6" key="1">
    <citation type="submission" date="2023-03" db="EMBL/GenBank/DDBJ databases">
        <title>Fodinicurvata sp. CAU 1616 isolated from sea sendiment.</title>
        <authorList>
            <person name="Kim W."/>
        </authorList>
    </citation>
    <scope>NUCLEOTIDE SEQUENCE [LARGE SCALE GENOMIC DNA]</scope>
    <source>
        <strain evidence="5 6">CAU 1616</strain>
    </source>
</reference>
<dbReference type="PANTHER" id="PTHR43199">
    <property type="entry name" value="GLUTATHIONE HYDROLASE"/>
    <property type="match status" value="1"/>
</dbReference>
<dbReference type="Gene3D" id="1.10.246.230">
    <property type="match status" value="1"/>
</dbReference>
<evidence type="ECO:0000256" key="1">
    <source>
        <dbReference type="ARBA" id="ARBA00009381"/>
    </source>
</evidence>
<dbReference type="RefSeq" id="WP_275824284.1">
    <property type="nucleotide sequence ID" value="NZ_JARHUD010000014.1"/>
</dbReference>
<protein>
    <submittedName>
        <fullName evidence="5">Gamma-glutamyltransferase</fullName>
        <ecNumber evidence="5">2.3.2.2</ecNumber>
    </submittedName>
</protein>
<keyword evidence="3" id="KW-0378">Hydrolase</keyword>
<keyword evidence="2 5" id="KW-0808">Transferase</keyword>
<dbReference type="InterPro" id="IPR029055">
    <property type="entry name" value="Ntn_hydrolases_N"/>
</dbReference>
<evidence type="ECO:0000256" key="2">
    <source>
        <dbReference type="ARBA" id="ARBA00022679"/>
    </source>
</evidence>